<name>A0A5B9MFH6_9BACT</name>
<dbReference type="Proteomes" id="UP000321353">
    <property type="component" value="Chromosome"/>
</dbReference>
<proteinExistence type="predicted"/>
<keyword evidence="3" id="KW-1185">Reference proteome</keyword>
<evidence type="ECO:0000313" key="2">
    <source>
        <dbReference type="EMBL" id="QEG00003.1"/>
    </source>
</evidence>
<dbReference type="GO" id="GO:0016491">
    <property type="term" value="F:oxidoreductase activity"/>
    <property type="evidence" value="ECO:0007669"/>
    <property type="project" value="InterPro"/>
</dbReference>
<dbReference type="AlphaFoldDB" id="A0A5B9MFH6"/>
<protein>
    <submittedName>
        <fullName evidence="2">Protoporphyrinogen oxidase</fullName>
    </submittedName>
</protein>
<reference evidence="2 3" key="1">
    <citation type="submission" date="2019-02" db="EMBL/GenBank/DDBJ databases">
        <title>Planctomycetal bacteria perform biofilm scaping via a novel small molecule.</title>
        <authorList>
            <person name="Jeske O."/>
            <person name="Boedeker C."/>
            <person name="Wiegand S."/>
            <person name="Breitling P."/>
            <person name="Kallscheuer N."/>
            <person name="Jogler M."/>
            <person name="Rohde M."/>
            <person name="Petersen J."/>
            <person name="Medema M.H."/>
            <person name="Surup F."/>
            <person name="Jogler C."/>
        </authorList>
    </citation>
    <scope>NUCLEOTIDE SEQUENCE [LARGE SCALE GENOMIC DNA]</scope>
    <source>
        <strain evidence="2 3">Mal15</strain>
    </source>
</reference>
<gene>
    <name evidence="2" type="ORF">Mal15_40710</name>
</gene>
<dbReference type="KEGG" id="smam:Mal15_40710"/>
<dbReference type="InterPro" id="IPR002937">
    <property type="entry name" value="Amino_oxidase"/>
</dbReference>
<dbReference type="PANTHER" id="PTHR42923">
    <property type="entry name" value="PROTOPORPHYRINOGEN OXIDASE"/>
    <property type="match status" value="1"/>
</dbReference>
<dbReference type="PANTHER" id="PTHR42923:SF39">
    <property type="entry name" value="AMINO OXIDASE"/>
    <property type="match status" value="1"/>
</dbReference>
<evidence type="ECO:0000259" key="1">
    <source>
        <dbReference type="Pfam" id="PF01593"/>
    </source>
</evidence>
<evidence type="ECO:0000313" key="3">
    <source>
        <dbReference type="Proteomes" id="UP000321353"/>
    </source>
</evidence>
<dbReference type="InterPro" id="IPR036188">
    <property type="entry name" value="FAD/NAD-bd_sf"/>
</dbReference>
<dbReference type="Gene3D" id="3.50.50.60">
    <property type="entry name" value="FAD/NAD(P)-binding domain"/>
    <property type="match status" value="1"/>
</dbReference>
<dbReference type="SUPFAM" id="SSF51905">
    <property type="entry name" value="FAD/NAD(P)-binding domain"/>
    <property type="match status" value="1"/>
</dbReference>
<dbReference type="InterPro" id="IPR050464">
    <property type="entry name" value="Zeta_carotene_desat/Oxidored"/>
</dbReference>
<accession>A0A5B9MFH6</accession>
<sequence>MGGVVSGDPDRLTPQLTRRELVAYLAGVPLSGLAGCGFSDGISFDGELLNPAFSIPHRLRDGWRPPPSTLPPQRHRVLIIGGGIAGLSAAWQLQRRGIEDFVVLELGDRPGGTSLSGERSGFRFPWGAHYVPAPMKENEPLVQLFREMGLVVGETDLGELKFAEEALCREPEERVFFQGRWIEGLYPDVGASEDDLGQLKRFREVMRDWAVRRDETGRRMFAIPMSSASDGEVVRNLDTISMDAWMNSQGFDSPRLRWLVDYACRDDYGLTLGQTSAWAGVFYFASRLQPGSDRSQPVMTWPEGNGRIVRHLADRCGQRIRCGQAVAEVRDRGEAGVLVRAVDAGSSTTVEFVGEEVIFAAPQFLAPHVIADWQTSGRSLASFHYGGWVVANVFLKARPRESGSEMCWDNVIFDSRSLGYVTSTHQTGRDHGATVLTWYQPMTDDDPRVSRAELMRLSWRDWADVIVTDLSKAHGDIRGLIERINVMRWGHAMIQPRVGFVWGGQREAAAESLGRIHFAATDLSGIALMEEAFDRGVRAADRCFGGAAG</sequence>
<organism evidence="2 3">
    <name type="scientific">Stieleria maiorica</name>
    <dbReference type="NCBI Taxonomy" id="2795974"/>
    <lineage>
        <taxon>Bacteria</taxon>
        <taxon>Pseudomonadati</taxon>
        <taxon>Planctomycetota</taxon>
        <taxon>Planctomycetia</taxon>
        <taxon>Pirellulales</taxon>
        <taxon>Pirellulaceae</taxon>
        <taxon>Stieleria</taxon>
    </lineage>
</organism>
<dbReference type="Pfam" id="PF01593">
    <property type="entry name" value="Amino_oxidase"/>
    <property type="match status" value="1"/>
</dbReference>
<dbReference type="EMBL" id="CP036264">
    <property type="protein sequence ID" value="QEG00003.1"/>
    <property type="molecule type" value="Genomic_DNA"/>
</dbReference>
<feature type="domain" description="Amine oxidase" evidence="1">
    <location>
        <begin position="84"/>
        <end position="543"/>
    </location>
</feature>